<proteinExistence type="predicted"/>
<feature type="domain" description="Calponin-homology (CH)" evidence="3">
    <location>
        <begin position="122"/>
        <end position="230"/>
    </location>
</feature>
<dbReference type="SUPFAM" id="SSF47576">
    <property type="entry name" value="Calponin-homology domain, CH-domain"/>
    <property type="match status" value="1"/>
</dbReference>
<evidence type="ECO:0000313" key="4">
    <source>
        <dbReference type="EMBL" id="CAG5933323.1"/>
    </source>
</evidence>
<accession>A0A8S4B5P8</accession>
<evidence type="ECO:0000313" key="5">
    <source>
        <dbReference type="Proteomes" id="UP000677803"/>
    </source>
</evidence>
<name>A0A8S4B5P8_9TELE</name>
<dbReference type="InterPro" id="IPR036872">
    <property type="entry name" value="CH_dom_sf"/>
</dbReference>
<dbReference type="PANTHER" id="PTHR45912:SF3">
    <property type="entry name" value="CILIA- AND FLAGELLA-ASSOCIATED PROTEIN 47"/>
    <property type="match status" value="1"/>
</dbReference>
<protein>
    <submittedName>
        <fullName evidence="4">(Atlantic silverside) hypothetical protein</fullName>
    </submittedName>
</protein>
<feature type="non-terminal residue" evidence="4">
    <location>
        <position position="230"/>
    </location>
</feature>
<reference evidence="4" key="1">
    <citation type="submission" date="2021-05" db="EMBL/GenBank/DDBJ databases">
        <authorList>
            <person name="Tigano A."/>
        </authorList>
    </citation>
    <scope>NUCLEOTIDE SEQUENCE</scope>
</reference>
<dbReference type="GO" id="GO:0060271">
    <property type="term" value="P:cilium assembly"/>
    <property type="evidence" value="ECO:0007669"/>
    <property type="project" value="TreeGrafter"/>
</dbReference>
<keyword evidence="2" id="KW-1133">Transmembrane helix</keyword>
<evidence type="ECO:0000256" key="2">
    <source>
        <dbReference type="SAM" id="Phobius"/>
    </source>
</evidence>
<keyword evidence="5" id="KW-1185">Reference proteome</keyword>
<feature type="region of interest" description="Disordered" evidence="1">
    <location>
        <begin position="1"/>
        <end position="21"/>
    </location>
</feature>
<dbReference type="InterPro" id="IPR001715">
    <property type="entry name" value="CH_dom"/>
</dbReference>
<evidence type="ECO:0000256" key="1">
    <source>
        <dbReference type="SAM" id="MobiDB-lite"/>
    </source>
</evidence>
<dbReference type="AlphaFoldDB" id="A0A8S4B5P8"/>
<dbReference type="PROSITE" id="PS50021">
    <property type="entry name" value="CH"/>
    <property type="match status" value="1"/>
</dbReference>
<dbReference type="EMBL" id="CAJRST010015557">
    <property type="protein sequence ID" value="CAG5933323.1"/>
    <property type="molecule type" value="Genomic_DNA"/>
</dbReference>
<evidence type="ECO:0000259" key="3">
    <source>
        <dbReference type="PROSITE" id="PS50021"/>
    </source>
</evidence>
<keyword evidence="2" id="KW-0812">Transmembrane</keyword>
<dbReference type="GO" id="GO:0005929">
    <property type="term" value="C:cilium"/>
    <property type="evidence" value="ECO:0007669"/>
    <property type="project" value="TreeGrafter"/>
</dbReference>
<keyword evidence="2" id="KW-0472">Membrane</keyword>
<feature type="transmembrane region" description="Helical" evidence="2">
    <location>
        <begin position="166"/>
        <end position="188"/>
    </location>
</feature>
<feature type="non-terminal residue" evidence="4">
    <location>
        <position position="1"/>
    </location>
</feature>
<organism evidence="4 5">
    <name type="scientific">Menidia menidia</name>
    <name type="common">Atlantic silverside</name>
    <dbReference type="NCBI Taxonomy" id="238744"/>
    <lineage>
        <taxon>Eukaryota</taxon>
        <taxon>Metazoa</taxon>
        <taxon>Chordata</taxon>
        <taxon>Craniata</taxon>
        <taxon>Vertebrata</taxon>
        <taxon>Euteleostomi</taxon>
        <taxon>Actinopterygii</taxon>
        <taxon>Neopterygii</taxon>
        <taxon>Teleostei</taxon>
        <taxon>Neoteleostei</taxon>
        <taxon>Acanthomorphata</taxon>
        <taxon>Ovalentaria</taxon>
        <taxon>Atherinomorphae</taxon>
        <taxon>Atheriniformes</taxon>
        <taxon>Atherinopsidae</taxon>
        <taxon>Menidiinae</taxon>
        <taxon>Menidia</taxon>
    </lineage>
</organism>
<sequence length="230" mass="26389">SDSASEQASSHPSVSPYRETQSNLSIPKFQAANTEEAQYYKNVLLAMEKWFSLFGWPNGPHPITIPHTLRRFLALASVRLFPLNELQHGLNYNSSDYEFLSKRSWTDVLLQIYKTLASNIYSSWELKLLTWLNIHYQSMRKTVWGRDGVPPARWIVNFALDLTDGLVLAALLAAYCPFLVCLSVRHIVQTLKIKSHFQRIYTKPNSLEQILHNNIIVVQALTLLCLNLNM</sequence>
<dbReference type="OrthoDB" id="10060824at2759"/>
<gene>
    <name evidence="4" type="ORF">MMEN_LOCUS13477</name>
</gene>
<comment type="caution">
    <text evidence="4">The sequence shown here is derived from an EMBL/GenBank/DDBJ whole genome shotgun (WGS) entry which is preliminary data.</text>
</comment>
<dbReference type="PANTHER" id="PTHR45912">
    <property type="entry name" value="CILIA- AND FLAGELLA-ASSOCIATED PROTEIN 47"/>
    <property type="match status" value="1"/>
</dbReference>
<dbReference type="Proteomes" id="UP000677803">
    <property type="component" value="Unassembled WGS sequence"/>
</dbReference>